<evidence type="ECO:0000256" key="3">
    <source>
        <dbReference type="ARBA" id="ARBA00022989"/>
    </source>
</evidence>
<gene>
    <name evidence="6" type="ORF">ATEG_01001</name>
</gene>
<keyword evidence="3 5" id="KW-1133">Transmembrane helix</keyword>
<evidence type="ECO:0000256" key="1">
    <source>
        <dbReference type="ARBA" id="ARBA00004141"/>
    </source>
</evidence>
<feature type="transmembrane region" description="Helical" evidence="5">
    <location>
        <begin position="66"/>
        <end position="87"/>
    </location>
</feature>
<sequence>MSTTGSGVATRPDHWGTAGIVCSLLTGLLISTWGYYTPCGVVGSALVVASGFMLTRLQVDASAAQWVGFQATGGIGLGLASEVPIIAIQTVLANTDIEVGLAMVMLCQSLGGSVLLMAAQKIFISRLQGILQTSGLAESGQSLDVVGATSIWEKVQPGERRQFLHKYNEALRLPYYCAAAAALIGFGCALNLGWVSVKKMHR</sequence>
<organism evidence="6 7">
    <name type="scientific">Aspergillus terreus (strain NIH 2624 / FGSC A1156)</name>
    <dbReference type="NCBI Taxonomy" id="341663"/>
    <lineage>
        <taxon>Eukaryota</taxon>
        <taxon>Fungi</taxon>
        <taxon>Dikarya</taxon>
        <taxon>Ascomycota</taxon>
        <taxon>Pezizomycotina</taxon>
        <taxon>Eurotiomycetes</taxon>
        <taxon>Eurotiomycetidae</taxon>
        <taxon>Eurotiales</taxon>
        <taxon>Aspergillaceae</taxon>
        <taxon>Aspergillus</taxon>
        <taxon>Aspergillus subgen. Circumdati</taxon>
    </lineage>
</organism>
<evidence type="ECO:0000256" key="2">
    <source>
        <dbReference type="ARBA" id="ARBA00022692"/>
    </source>
</evidence>
<evidence type="ECO:0008006" key="8">
    <source>
        <dbReference type="Google" id="ProtNLM"/>
    </source>
</evidence>
<evidence type="ECO:0000256" key="5">
    <source>
        <dbReference type="SAM" id="Phobius"/>
    </source>
</evidence>
<evidence type="ECO:0000256" key="4">
    <source>
        <dbReference type="ARBA" id="ARBA00023136"/>
    </source>
</evidence>
<proteinExistence type="predicted"/>
<dbReference type="OrthoDB" id="4765185at2759"/>
<dbReference type="PANTHER" id="PTHR23501">
    <property type="entry name" value="MAJOR FACILITATOR SUPERFAMILY"/>
    <property type="match status" value="1"/>
</dbReference>
<keyword evidence="4 5" id="KW-0472">Membrane</keyword>
<dbReference type="AlphaFoldDB" id="Q0CZ83"/>
<dbReference type="GO" id="GO:0022857">
    <property type="term" value="F:transmembrane transporter activity"/>
    <property type="evidence" value="ECO:0007669"/>
    <property type="project" value="TreeGrafter"/>
</dbReference>
<dbReference type="GeneID" id="4316099"/>
<dbReference type="HOGENOM" id="CLU_000960_8_2_1"/>
<dbReference type="GO" id="GO:0005886">
    <property type="term" value="C:plasma membrane"/>
    <property type="evidence" value="ECO:0007669"/>
    <property type="project" value="TreeGrafter"/>
</dbReference>
<comment type="subcellular location">
    <subcellularLocation>
        <location evidence="1">Membrane</location>
        <topology evidence="1">Multi-pass membrane protein</topology>
    </subcellularLocation>
</comment>
<feature type="transmembrane region" description="Helical" evidence="5">
    <location>
        <begin position="33"/>
        <end position="54"/>
    </location>
</feature>
<feature type="transmembrane region" description="Helical" evidence="5">
    <location>
        <begin position="99"/>
        <end position="119"/>
    </location>
</feature>
<dbReference type="PANTHER" id="PTHR23501:SF198">
    <property type="entry name" value="AZOLE RESISTANCE PROTEIN 1-RELATED"/>
    <property type="match status" value="1"/>
</dbReference>
<name>Q0CZ83_ASPTN</name>
<dbReference type="Proteomes" id="UP000007963">
    <property type="component" value="Unassembled WGS sequence"/>
</dbReference>
<dbReference type="InterPro" id="IPR036259">
    <property type="entry name" value="MFS_trans_sf"/>
</dbReference>
<protein>
    <recommendedName>
        <fullName evidence="8">Major facilitator superfamily (MFS) profile domain-containing protein</fullName>
    </recommendedName>
</protein>
<dbReference type="SUPFAM" id="SSF103473">
    <property type="entry name" value="MFS general substrate transporter"/>
    <property type="match status" value="1"/>
</dbReference>
<feature type="transmembrane region" description="Helical" evidence="5">
    <location>
        <begin position="173"/>
        <end position="194"/>
    </location>
</feature>
<accession>Q0CZ83</accession>
<dbReference type="VEuPathDB" id="FungiDB:ATEG_01001"/>
<keyword evidence="2 5" id="KW-0812">Transmembrane</keyword>
<dbReference type="OMA" id="NTFCISA"/>
<reference evidence="7" key="1">
    <citation type="submission" date="2005-09" db="EMBL/GenBank/DDBJ databases">
        <title>Annotation of the Aspergillus terreus NIH2624 genome.</title>
        <authorList>
            <person name="Birren B.W."/>
            <person name="Lander E.S."/>
            <person name="Galagan J.E."/>
            <person name="Nusbaum C."/>
            <person name="Devon K."/>
            <person name="Henn M."/>
            <person name="Ma L.-J."/>
            <person name="Jaffe D.B."/>
            <person name="Butler J."/>
            <person name="Alvarez P."/>
            <person name="Gnerre S."/>
            <person name="Grabherr M."/>
            <person name="Kleber M."/>
            <person name="Mauceli E.W."/>
            <person name="Brockman W."/>
            <person name="Rounsley S."/>
            <person name="Young S.K."/>
            <person name="LaButti K."/>
            <person name="Pushparaj V."/>
            <person name="DeCaprio D."/>
            <person name="Crawford M."/>
            <person name="Koehrsen M."/>
            <person name="Engels R."/>
            <person name="Montgomery P."/>
            <person name="Pearson M."/>
            <person name="Howarth C."/>
            <person name="Larson L."/>
            <person name="Luoma S."/>
            <person name="White J."/>
            <person name="Alvarado L."/>
            <person name="Kodira C.D."/>
            <person name="Zeng Q."/>
            <person name="Oleary S."/>
            <person name="Yandava C."/>
            <person name="Denning D.W."/>
            <person name="Nierman W.C."/>
            <person name="Milne T."/>
            <person name="Madden K."/>
        </authorList>
    </citation>
    <scope>NUCLEOTIDE SEQUENCE [LARGE SCALE GENOMIC DNA]</scope>
    <source>
        <strain evidence="7">NIH 2624 / FGSC A1156</strain>
    </source>
</reference>
<dbReference type="RefSeq" id="XP_001208366.1">
    <property type="nucleotide sequence ID" value="XM_001208366.1"/>
</dbReference>
<evidence type="ECO:0000313" key="6">
    <source>
        <dbReference type="EMBL" id="EAU37758.1"/>
    </source>
</evidence>
<dbReference type="EMBL" id="CH476595">
    <property type="protein sequence ID" value="EAU37758.1"/>
    <property type="molecule type" value="Genomic_DNA"/>
</dbReference>
<evidence type="ECO:0000313" key="7">
    <source>
        <dbReference type="Proteomes" id="UP000007963"/>
    </source>
</evidence>